<keyword evidence="3 8" id="KW-0812">Transmembrane</keyword>
<feature type="transmembrane region" description="Helical" evidence="8">
    <location>
        <begin position="30"/>
        <end position="52"/>
    </location>
</feature>
<dbReference type="Gene3D" id="3.40.190.10">
    <property type="entry name" value="Periplasmic binding protein-like II"/>
    <property type="match status" value="1"/>
</dbReference>
<dbReference type="CDD" id="cd06261">
    <property type="entry name" value="TM_PBP2"/>
    <property type="match status" value="1"/>
</dbReference>
<evidence type="ECO:0000256" key="5">
    <source>
        <dbReference type="ARBA" id="ARBA00023136"/>
    </source>
</evidence>
<dbReference type="InterPro" id="IPR035906">
    <property type="entry name" value="MetI-like_sf"/>
</dbReference>
<name>A0A1Z5ITR3_9LACO</name>
<evidence type="ECO:0000256" key="1">
    <source>
        <dbReference type="ARBA" id="ARBA00004141"/>
    </source>
</evidence>
<comment type="similarity">
    <text evidence="8">Belongs to the binding-protein-dependent transport system permease family.</text>
</comment>
<dbReference type="PANTHER" id="PTHR30177:SF4">
    <property type="entry name" value="OSMOPROTECTANT IMPORT PERMEASE PROTEIN OSMW"/>
    <property type="match status" value="1"/>
</dbReference>
<feature type="transmembrane region" description="Helical" evidence="8">
    <location>
        <begin position="140"/>
        <end position="166"/>
    </location>
</feature>
<dbReference type="InterPro" id="IPR000515">
    <property type="entry name" value="MetI-like"/>
</dbReference>
<dbReference type="Gene3D" id="1.10.3720.10">
    <property type="entry name" value="MetI-like"/>
    <property type="match status" value="1"/>
</dbReference>
<dbReference type="Pfam" id="PF04069">
    <property type="entry name" value="OpuAC"/>
    <property type="match status" value="1"/>
</dbReference>
<keyword evidence="5 8" id="KW-0472">Membrane</keyword>
<evidence type="ECO:0000256" key="2">
    <source>
        <dbReference type="ARBA" id="ARBA00022448"/>
    </source>
</evidence>
<evidence type="ECO:0000313" key="11">
    <source>
        <dbReference type="Proteomes" id="UP000198414"/>
    </source>
</evidence>
<dbReference type="GO" id="GO:0043190">
    <property type="term" value="C:ATP-binding cassette (ABC) transporter complex"/>
    <property type="evidence" value="ECO:0007669"/>
    <property type="project" value="InterPro"/>
</dbReference>
<evidence type="ECO:0000256" key="4">
    <source>
        <dbReference type="ARBA" id="ARBA00022989"/>
    </source>
</evidence>
<comment type="subcellular location">
    <subcellularLocation>
        <location evidence="8">Cell membrane</location>
        <topology evidence="8">Multi-pass membrane protein</topology>
    </subcellularLocation>
    <subcellularLocation>
        <location evidence="1">Membrane</location>
        <topology evidence="1">Multi-pass membrane protein</topology>
    </subcellularLocation>
</comment>
<dbReference type="GO" id="GO:0022857">
    <property type="term" value="F:transmembrane transporter activity"/>
    <property type="evidence" value="ECO:0007669"/>
    <property type="project" value="InterPro"/>
</dbReference>
<dbReference type="SUPFAM" id="SSF53850">
    <property type="entry name" value="Periplasmic binding protein-like II"/>
    <property type="match status" value="1"/>
</dbReference>
<evidence type="ECO:0000256" key="8">
    <source>
        <dbReference type="RuleBase" id="RU363032"/>
    </source>
</evidence>
<evidence type="ECO:0000256" key="3">
    <source>
        <dbReference type="ARBA" id="ARBA00022692"/>
    </source>
</evidence>
<dbReference type="GO" id="GO:0031460">
    <property type="term" value="P:glycine betaine transport"/>
    <property type="evidence" value="ECO:0007669"/>
    <property type="project" value="TreeGrafter"/>
</dbReference>
<dbReference type="FunFam" id="1.10.3720.10:FF:000001">
    <property type="entry name" value="Glycine betaine ABC transporter, permease"/>
    <property type="match status" value="1"/>
</dbReference>
<gene>
    <name evidence="10" type="primary">opuCC</name>
    <name evidence="10" type="ORF">IWT25_00294</name>
</gene>
<dbReference type="CDD" id="cd13610">
    <property type="entry name" value="PBP2_ChoS"/>
    <property type="match status" value="1"/>
</dbReference>
<dbReference type="PROSITE" id="PS50928">
    <property type="entry name" value="ABC_TM1"/>
    <property type="match status" value="1"/>
</dbReference>
<comment type="similarity">
    <text evidence="7">In the N-terminal section; belongs to the binding-protein-dependent transport system permease family.</text>
</comment>
<evidence type="ECO:0000256" key="7">
    <source>
        <dbReference type="ARBA" id="ARBA00035652"/>
    </source>
</evidence>
<dbReference type="InterPro" id="IPR058089">
    <property type="entry name" value="EgtUBC_SBD"/>
</dbReference>
<dbReference type="AlphaFoldDB" id="A0A1Z5ITR3"/>
<sequence>MKWKVTVISQLISYLNKNHSDLLQALWQHISISLIAMLITILIAIPLAIALINHRRIGAFFLQVTGVIQTIPSLAVLGILIPFVGIGTVPAIIALVLYAIMPVFQNTYAGLTNIDPVLLEAADALGVTPRFKLFKVELPLAMPMILSGIRIATVLVIGTATLAALIGGGGLGTYILLGIQTNNNNALLVGAILSAILALLANWLIEILSKVPLKRLGIGILILVIVGIGGTIGHNLMKPQTETVTIAGKLGGEPEVLINMYKDLIEQNEPKVVVKLKPNFGGTSFLFKGLQSKKIDVYPEFTGTILQTLVRGNKVVNHDPQIAYNAARSKMQQQFQMTYLKPMAYQNNYAVAVRKGTAKRYHLRTISDLARVSNQLSGAFDPDFYQESNGYPGLKQTYGLHLKSARTMEPSLRYEALNDGRVDVTDGYTTDPQIREYHLVVLKDNKGFFPTYQGAPLMRTSFAKQHPALVKQLSRLSGKISIADMQNMNYQVTVKHQKASVVAKEYLQQHHFLK</sequence>
<dbReference type="InterPro" id="IPR051204">
    <property type="entry name" value="ABC_transp_perm/SBD"/>
</dbReference>
<dbReference type="PANTHER" id="PTHR30177">
    <property type="entry name" value="GLYCINE BETAINE/L-PROLINE TRANSPORT SYSTEM PERMEASE PROTEIN PROW"/>
    <property type="match status" value="1"/>
</dbReference>
<evidence type="ECO:0000259" key="9">
    <source>
        <dbReference type="PROSITE" id="PS50928"/>
    </source>
</evidence>
<evidence type="ECO:0000313" key="10">
    <source>
        <dbReference type="EMBL" id="GAX04992.1"/>
    </source>
</evidence>
<dbReference type="SUPFAM" id="SSF161098">
    <property type="entry name" value="MetI-like"/>
    <property type="match status" value="1"/>
</dbReference>
<feature type="transmembrane region" description="Helical" evidence="8">
    <location>
        <begin position="217"/>
        <end position="237"/>
    </location>
</feature>
<dbReference type="Gene3D" id="3.40.190.120">
    <property type="entry name" value="Osmoprotection protein (prox), domain 2"/>
    <property type="match status" value="1"/>
</dbReference>
<organism evidence="10 11">
    <name type="scientific">Secundilactobacillus pentosiphilus</name>
    <dbReference type="NCBI Taxonomy" id="1714682"/>
    <lineage>
        <taxon>Bacteria</taxon>
        <taxon>Bacillati</taxon>
        <taxon>Bacillota</taxon>
        <taxon>Bacilli</taxon>
        <taxon>Lactobacillales</taxon>
        <taxon>Lactobacillaceae</taxon>
        <taxon>Secundilactobacillus</taxon>
    </lineage>
</organism>
<keyword evidence="2 8" id="KW-0813">Transport</keyword>
<accession>A0A1Z5ITR3</accession>
<keyword evidence="4 8" id="KW-1133">Transmembrane helix</keyword>
<feature type="transmembrane region" description="Helical" evidence="8">
    <location>
        <begin position="186"/>
        <end position="205"/>
    </location>
</feature>
<evidence type="ECO:0000256" key="6">
    <source>
        <dbReference type="ARBA" id="ARBA00035642"/>
    </source>
</evidence>
<dbReference type="EMBL" id="BCMI01000002">
    <property type="protein sequence ID" value="GAX04992.1"/>
    <property type="molecule type" value="Genomic_DNA"/>
</dbReference>
<dbReference type="InterPro" id="IPR007210">
    <property type="entry name" value="ABC_Gly_betaine_transp_sub-bd"/>
</dbReference>
<reference evidence="10 11" key="1">
    <citation type="submission" date="2015-11" db="EMBL/GenBank/DDBJ databases">
        <title>Draft genome sequences of new species of the genus Lactobacillus isolated from orchardgrass silage.</title>
        <authorList>
            <person name="Tohno M."/>
            <person name="Tanizawa Y."/>
            <person name="Arita M."/>
        </authorList>
    </citation>
    <scope>NUCLEOTIDE SEQUENCE [LARGE SCALE GENOMIC DNA]</scope>
    <source>
        <strain evidence="10 11">IWT25</strain>
    </source>
</reference>
<dbReference type="Pfam" id="PF00528">
    <property type="entry name" value="BPD_transp_1"/>
    <property type="match status" value="1"/>
</dbReference>
<feature type="transmembrane region" description="Helical" evidence="8">
    <location>
        <begin position="87"/>
        <end position="104"/>
    </location>
</feature>
<dbReference type="Proteomes" id="UP000198414">
    <property type="component" value="Unassembled WGS sequence"/>
</dbReference>
<proteinExistence type="inferred from homology"/>
<feature type="domain" description="ABC transmembrane type-1" evidence="9">
    <location>
        <begin position="26"/>
        <end position="205"/>
    </location>
</feature>
<protein>
    <submittedName>
        <fullName evidence="10">Glycine betaine/carnitine/choline ABC transporter substrate-binding and permease protein</fullName>
    </submittedName>
</protein>
<feature type="transmembrane region" description="Helical" evidence="8">
    <location>
        <begin position="59"/>
        <end position="81"/>
    </location>
</feature>
<comment type="caution">
    <text evidence="10">The sequence shown here is derived from an EMBL/GenBank/DDBJ whole genome shotgun (WGS) entry which is preliminary data.</text>
</comment>
<comment type="similarity">
    <text evidence="6">In the C-terminal section; belongs to the OsmX family.</text>
</comment>